<dbReference type="PANTHER" id="PTHR42673">
    <property type="entry name" value="MALEYLACETOACETATE ISOMERASE"/>
    <property type="match status" value="1"/>
</dbReference>
<keyword evidence="4" id="KW-1185">Reference proteome</keyword>
<dbReference type="Pfam" id="PF13417">
    <property type="entry name" value="GST_N_3"/>
    <property type="match status" value="1"/>
</dbReference>
<dbReference type="PROSITE" id="PS50405">
    <property type="entry name" value="GST_CTER"/>
    <property type="match status" value="1"/>
</dbReference>
<name>A0A512NQB0_9HYPH</name>
<dbReference type="GO" id="GO:0006749">
    <property type="term" value="P:glutathione metabolic process"/>
    <property type="evidence" value="ECO:0007669"/>
    <property type="project" value="TreeGrafter"/>
</dbReference>
<dbReference type="InterPro" id="IPR004045">
    <property type="entry name" value="Glutathione_S-Trfase_N"/>
</dbReference>
<proteinExistence type="predicted"/>
<dbReference type="OrthoDB" id="9782992at2"/>
<accession>A0A512NQB0</accession>
<organism evidence="3 4">
    <name type="scientific">Reyranella soli</name>
    <dbReference type="NCBI Taxonomy" id="1230389"/>
    <lineage>
        <taxon>Bacteria</taxon>
        <taxon>Pseudomonadati</taxon>
        <taxon>Pseudomonadota</taxon>
        <taxon>Alphaproteobacteria</taxon>
        <taxon>Hyphomicrobiales</taxon>
        <taxon>Reyranellaceae</taxon>
        <taxon>Reyranella</taxon>
    </lineage>
</organism>
<dbReference type="SUPFAM" id="SSF52833">
    <property type="entry name" value="Thioredoxin-like"/>
    <property type="match status" value="1"/>
</dbReference>
<dbReference type="Gene3D" id="1.20.1050.10">
    <property type="match status" value="1"/>
</dbReference>
<dbReference type="PANTHER" id="PTHR42673:SF4">
    <property type="entry name" value="MALEYLACETOACETATE ISOMERASE"/>
    <property type="match status" value="1"/>
</dbReference>
<dbReference type="InterPro" id="IPR040079">
    <property type="entry name" value="Glutathione_S-Trfase"/>
</dbReference>
<dbReference type="SFLD" id="SFLDS00019">
    <property type="entry name" value="Glutathione_Transferase_(cytos"/>
    <property type="match status" value="1"/>
</dbReference>
<dbReference type="SUPFAM" id="SSF47616">
    <property type="entry name" value="GST C-terminal domain-like"/>
    <property type="match status" value="1"/>
</dbReference>
<evidence type="ECO:0000259" key="2">
    <source>
        <dbReference type="PROSITE" id="PS50405"/>
    </source>
</evidence>
<dbReference type="CDD" id="cd00570">
    <property type="entry name" value="GST_N_family"/>
    <property type="match status" value="1"/>
</dbReference>
<gene>
    <name evidence="3" type="ORF">RSO01_82990</name>
</gene>
<dbReference type="Gene3D" id="3.40.30.10">
    <property type="entry name" value="Glutaredoxin"/>
    <property type="match status" value="1"/>
</dbReference>
<comment type="caution">
    <text evidence="3">The sequence shown here is derived from an EMBL/GenBank/DDBJ whole genome shotgun (WGS) entry which is preliminary data.</text>
</comment>
<dbReference type="InterPro" id="IPR010987">
    <property type="entry name" value="Glutathione-S-Trfase_C-like"/>
</dbReference>
<protein>
    <submittedName>
        <fullName evidence="3">Glutathione S-transferase</fullName>
    </submittedName>
</protein>
<dbReference type="InterPro" id="IPR036249">
    <property type="entry name" value="Thioredoxin-like_sf"/>
</dbReference>
<dbReference type="GO" id="GO:0006559">
    <property type="term" value="P:L-phenylalanine catabolic process"/>
    <property type="evidence" value="ECO:0007669"/>
    <property type="project" value="TreeGrafter"/>
</dbReference>
<keyword evidence="3" id="KW-0808">Transferase</keyword>
<sequence>MLLLYEHPLSSYAQKVKIALREKGLDFNAETPPALGSGKAEGRFAAASPRNEVPALIDGDVQIFDSTIILEYLEDKFPSPPLLPRDPAARAKARMIEEVCDTLYEAINWGLSEIRWFRRAEGEQAEQMTAIAARQTAELQAWLTEKLGAAQWFNGDSFGWADLSVAPYVNRSFHYGLGTPTDSPLATWRARIRERPSVAATFREFEAATERMGDAAGRLVSGAIRREYRDHRLEWMMKSGGVQVVLDGIAKNNIRFTWPLG</sequence>
<dbReference type="SFLD" id="SFLDG00358">
    <property type="entry name" value="Main_(cytGST)"/>
    <property type="match status" value="1"/>
</dbReference>
<dbReference type="InterPro" id="IPR036282">
    <property type="entry name" value="Glutathione-S-Trfase_C_sf"/>
</dbReference>
<dbReference type="PROSITE" id="PS50404">
    <property type="entry name" value="GST_NTER"/>
    <property type="match status" value="1"/>
</dbReference>
<feature type="domain" description="GST N-terminal" evidence="1">
    <location>
        <begin position="1"/>
        <end position="81"/>
    </location>
</feature>
<evidence type="ECO:0000259" key="1">
    <source>
        <dbReference type="PROSITE" id="PS50404"/>
    </source>
</evidence>
<dbReference type="Pfam" id="PF00043">
    <property type="entry name" value="GST_C"/>
    <property type="match status" value="1"/>
</dbReference>
<dbReference type="InterPro" id="IPR004046">
    <property type="entry name" value="GST_C"/>
</dbReference>
<feature type="domain" description="GST C-terminal" evidence="2">
    <location>
        <begin position="86"/>
        <end position="215"/>
    </location>
</feature>
<reference evidence="3 4" key="1">
    <citation type="submission" date="2019-07" db="EMBL/GenBank/DDBJ databases">
        <title>Whole genome shotgun sequence of Reyranella soli NBRC 108950.</title>
        <authorList>
            <person name="Hosoyama A."/>
            <person name="Uohara A."/>
            <person name="Ohji S."/>
            <person name="Ichikawa N."/>
        </authorList>
    </citation>
    <scope>NUCLEOTIDE SEQUENCE [LARGE SCALE GENOMIC DNA]</scope>
    <source>
        <strain evidence="3 4">NBRC 108950</strain>
    </source>
</reference>
<dbReference type="Proteomes" id="UP000321058">
    <property type="component" value="Unassembled WGS sequence"/>
</dbReference>
<dbReference type="RefSeq" id="WP_147156457.1">
    <property type="nucleotide sequence ID" value="NZ_BKAJ01000202.1"/>
</dbReference>
<dbReference type="AlphaFoldDB" id="A0A512NQB0"/>
<dbReference type="GO" id="GO:0004364">
    <property type="term" value="F:glutathione transferase activity"/>
    <property type="evidence" value="ECO:0007669"/>
    <property type="project" value="TreeGrafter"/>
</dbReference>
<dbReference type="EMBL" id="BKAJ01000202">
    <property type="protein sequence ID" value="GEP61133.1"/>
    <property type="molecule type" value="Genomic_DNA"/>
</dbReference>
<dbReference type="GO" id="GO:0016034">
    <property type="term" value="F:maleylacetoacetate isomerase activity"/>
    <property type="evidence" value="ECO:0007669"/>
    <property type="project" value="TreeGrafter"/>
</dbReference>
<evidence type="ECO:0000313" key="3">
    <source>
        <dbReference type="EMBL" id="GEP61133.1"/>
    </source>
</evidence>
<evidence type="ECO:0000313" key="4">
    <source>
        <dbReference type="Proteomes" id="UP000321058"/>
    </source>
</evidence>